<evidence type="ECO:0000313" key="6">
    <source>
        <dbReference type="EMBL" id="BBP87990.1"/>
    </source>
</evidence>
<dbReference type="EMBL" id="AP021906">
    <property type="protein sequence ID" value="BBP87990.1"/>
    <property type="molecule type" value="Genomic_DNA"/>
</dbReference>
<sequence>MNYGEKDTTIHPGLATEWDVAKDGKSYTFYLRKGVKFHDGTDFNAEAVKFNFERWMNGDAEKFPYYGMFGGYKKIKGMSLKTSSSKASMKLNFS</sequence>
<evidence type="ECO:0000256" key="4">
    <source>
        <dbReference type="ARBA" id="ARBA00022729"/>
    </source>
</evidence>
<reference evidence="6 7" key="1">
    <citation type="submission" date="2019-12" db="EMBL/GenBank/DDBJ databases">
        <title>Full genome sequence of a Bacillus safensis strain isolated from commercially available natto in Indonesia.</title>
        <authorList>
            <person name="Yoshida M."/>
            <person name="Uomi M."/>
            <person name="Waturangi D."/>
            <person name="Ekaputri J.J."/>
            <person name="Setiamarga D.H.E."/>
        </authorList>
    </citation>
    <scope>NUCLEOTIDE SEQUENCE [LARGE SCALE GENOMIC DNA]</scope>
    <source>
        <strain evidence="6 7">IDN1</strain>
    </source>
</reference>
<dbReference type="Gene3D" id="3.40.190.10">
    <property type="entry name" value="Periplasmic binding protein-like II"/>
    <property type="match status" value="1"/>
</dbReference>
<keyword evidence="4" id="KW-0732">Signal</keyword>
<accession>A0A5S9M340</accession>
<dbReference type="PROSITE" id="PS01040">
    <property type="entry name" value="SBP_BACTERIAL_5"/>
    <property type="match status" value="1"/>
</dbReference>
<feature type="domain" description="Solute-binding protein family 5" evidence="5">
    <location>
        <begin position="9"/>
        <end position="69"/>
    </location>
</feature>
<comment type="similarity">
    <text evidence="2">Belongs to the bacterial solute-binding protein 5 family.</text>
</comment>
<dbReference type="SUPFAM" id="SSF53850">
    <property type="entry name" value="Periplasmic binding protein-like II"/>
    <property type="match status" value="1"/>
</dbReference>
<evidence type="ECO:0000256" key="3">
    <source>
        <dbReference type="ARBA" id="ARBA00022448"/>
    </source>
</evidence>
<evidence type="ECO:0000313" key="7">
    <source>
        <dbReference type="Proteomes" id="UP000464658"/>
    </source>
</evidence>
<organism evidence="6 7">
    <name type="scientific">Bacillus safensis</name>
    <dbReference type="NCBI Taxonomy" id="561879"/>
    <lineage>
        <taxon>Bacteria</taxon>
        <taxon>Bacillati</taxon>
        <taxon>Bacillota</taxon>
        <taxon>Bacilli</taxon>
        <taxon>Bacillales</taxon>
        <taxon>Bacillaceae</taxon>
        <taxon>Bacillus</taxon>
    </lineage>
</organism>
<name>A0A5S9M340_BACIA</name>
<keyword evidence="3" id="KW-0813">Transport</keyword>
<dbReference type="PANTHER" id="PTHR30290">
    <property type="entry name" value="PERIPLASMIC BINDING COMPONENT OF ABC TRANSPORTER"/>
    <property type="match status" value="1"/>
</dbReference>
<proteinExistence type="inferred from homology"/>
<evidence type="ECO:0000256" key="1">
    <source>
        <dbReference type="ARBA" id="ARBA00004193"/>
    </source>
</evidence>
<dbReference type="InterPro" id="IPR039424">
    <property type="entry name" value="SBP_5"/>
</dbReference>
<dbReference type="PANTHER" id="PTHR30290:SF9">
    <property type="entry name" value="OLIGOPEPTIDE-BINDING PROTEIN APPA"/>
    <property type="match status" value="1"/>
</dbReference>
<dbReference type="GO" id="GO:1904680">
    <property type="term" value="F:peptide transmembrane transporter activity"/>
    <property type="evidence" value="ECO:0007669"/>
    <property type="project" value="TreeGrafter"/>
</dbReference>
<dbReference type="InterPro" id="IPR000914">
    <property type="entry name" value="SBP_5_dom"/>
</dbReference>
<evidence type="ECO:0000256" key="2">
    <source>
        <dbReference type="ARBA" id="ARBA00005695"/>
    </source>
</evidence>
<dbReference type="InterPro" id="IPR023765">
    <property type="entry name" value="SBP_5_CS"/>
</dbReference>
<evidence type="ECO:0000259" key="5">
    <source>
        <dbReference type="Pfam" id="PF00496"/>
    </source>
</evidence>
<dbReference type="GO" id="GO:0005886">
    <property type="term" value="C:plasma membrane"/>
    <property type="evidence" value="ECO:0007669"/>
    <property type="project" value="UniProtKB-SubCell"/>
</dbReference>
<dbReference type="GO" id="GO:0015833">
    <property type="term" value="P:peptide transport"/>
    <property type="evidence" value="ECO:0007669"/>
    <property type="project" value="TreeGrafter"/>
</dbReference>
<dbReference type="Proteomes" id="UP000464658">
    <property type="component" value="Chromosome"/>
</dbReference>
<comment type="subcellular location">
    <subcellularLocation>
        <location evidence="1">Cell membrane</location>
        <topology evidence="1">Lipid-anchor</topology>
    </subcellularLocation>
</comment>
<protein>
    <recommendedName>
        <fullName evidence="5">Solute-binding protein family 5 domain-containing protein</fullName>
    </recommendedName>
</protein>
<gene>
    <name evidence="6" type="ORF">BsIDN1_16080</name>
</gene>
<dbReference type="AlphaFoldDB" id="A0A5S9M340"/>
<dbReference type="Pfam" id="PF00496">
    <property type="entry name" value="SBP_bac_5"/>
    <property type="match status" value="1"/>
</dbReference>